<reference evidence="2" key="1">
    <citation type="submission" date="2016-06" db="EMBL/GenBank/DDBJ databases">
        <authorList>
            <person name="Rodrigo-Torres L."/>
            <person name="Arahal D.R."/>
        </authorList>
    </citation>
    <scope>NUCLEOTIDE SEQUENCE [LARGE SCALE GENOMIC DNA]</scope>
    <source>
        <strain evidence="2">CECT 7224</strain>
    </source>
</reference>
<proteinExistence type="predicted"/>
<accession>A0A1C3JKD3</accession>
<dbReference type="EMBL" id="FLQZ01000121">
    <property type="protein sequence ID" value="SBT15398.1"/>
    <property type="molecule type" value="Genomic_DNA"/>
</dbReference>
<keyword evidence="2" id="KW-1185">Reference proteome</keyword>
<protein>
    <recommendedName>
        <fullName evidence="3">DUF1800 domain-containing protein</fullName>
    </recommendedName>
</protein>
<dbReference type="AlphaFoldDB" id="A0A1C3JKD3"/>
<gene>
    <name evidence="1" type="ORF">VCE7224_04187</name>
</gene>
<dbReference type="InterPro" id="IPR014917">
    <property type="entry name" value="DUF1800"/>
</dbReference>
<dbReference type="Pfam" id="PF08811">
    <property type="entry name" value="DUF1800"/>
    <property type="match status" value="1"/>
</dbReference>
<evidence type="ECO:0000313" key="1">
    <source>
        <dbReference type="EMBL" id="SBT15398.1"/>
    </source>
</evidence>
<sequence>MSIDTLSAYRTLCQCTFGPNQTDIGELQSSGSIEMWIESQTNKPISSWYKRFERDQNRSDHRDGVLYATSWTGLTLDSDYEKQEYVDHLRQRVAYILTQLFVVSTRDPALSPVARRSAFCLYFDGLSERAFGNFRELLKFVSTSPVMGEYLTFIDNMSNEAHQADENYAREILQLFTLGPVKLEGNGKPVLDSEGRPVPTYTQEDIEQLAKVFTGWKFAKRTSGHERYMEPLEPIGEHNQDEKRILGKTFPAGQSASEDLDSFVEHLMNQSNLYTYIAYFFISKMVTSNPKPGHVRRVRNAFINSGGDMQTLITAILTDQVALHSSDTDGKVRDPLIVFTHSLRALGAKLSRGESVWAKNFNWYDRMLPMSAPSVFYYYQHDDAPSDPALEGHFAPEFNIYEWNNIYQYGREIKELVVQFNHHQKGWEIDSKWDDLYWKNTPETDLDLINAFDDRLFAGQMTATTKSACLAFLEECPRHNESYYADIRALVMNLVISPEFIVQR</sequence>
<organism evidence="1 2">
    <name type="scientific">Vibrio celticus</name>
    <dbReference type="NCBI Taxonomy" id="446372"/>
    <lineage>
        <taxon>Bacteria</taxon>
        <taxon>Pseudomonadati</taxon>
        <taxon>Pseudomonadota</taxon>
        <taxon>Gammaproteobacteria</taxon>
        <taxon>Vibrionales</taxon>
        <taxon>Vibrionaceae</taxon>
        <taxon>Vibrio</taxon>
    </lineage>
</organism>
<dbReference type="Proteomes" id="UP000092819">
    <property type="component" value="Unassembled WGS sequence"/>
</dbReference>
<evidence type="ECO:0000313" key="2">
    <source>
        <dbReference type="Proteomes" id="UP000092819"/>
    </source>
</evidence>
<evidence type="ECO:0008006" key="3">
    <source>
        <dbReference type="Google" id="ProtNLM"/>
    </source>
</evidence>
<dbReference type="RefSeq" id="WP_065677597.1">
    <property type="nucleotide sequence ID" value="NZ_AP025464.1"/>
</dbReference>
<name>A0A1C3JKD3_9VIBR</name>